<evidence type="ECO:0000313" key="1">
    <source>
        <dbReference type="EMBL" id="MDR6767470.1"/>
    </source>
</evidence>
<comment type="caution">
    <text evidence="1">The sequence shown here is derived from an EMBL/GenBank/DDBJ whole genome shotgun (WGS) entry which is preliminary data.</text>
</comment>
<dbReference type="Gene3D" id="2.120.10.10">
    <property type="match status" value="1"/>
</dbReference>
<evidence type="ECO:0000313" key="2">
    <source>
        <dbReference type="EMBL" id="MDR6838692.1"/>
    </source>
</evidence>
<dbReference type="Proteomes" id="UP001253458">
    <property type="component" value="Unassembled WGS sequence"/>
</dbReference>
<dbReference type="CDD" id="cd15482">
    <property type="entry name" value="Sialidase_non-viral"/>
    <property type="match status" value="1"/>
</dbReference>
<dbReference type="RefSeq" id="WP_209819954.1">
    <property type="nucleotide sequence ID" value="NZ_JAVDTL010000004.1"/>
</dbReference>
<reference evidence="1 3" key="1">
    <citation type="submission" date="2023-07" db="EMBL/GenBank/DDBJ databases">
        <title>Sorghum-associated microbial communities from plants grown in Nebraska, USA.</title>
        <authorList>
            <person name="Schachtman D."/>
        </authorList>
    </citation>
    <scope>NUCLEOTIDE SEQUENCE</scope>
    <source>
        <strain evidence="2 3">BE105</strain>
        <strain evidence="1">BE69</strain>
    </source>
</reference>
<dbReference type="EMBL" id="JAVDTS010000005">
    <property type="protein sequence ID" value="MDR6838692.1"/>
    <property type="molecule type" value="Genomic_DNA"/>
</dbReference>
<sequence length="355" mass="36661">MLSFNRKFGLGAALRQRPIWAGSARSAPGLVTIQLNPYKPRRQTSPANLAAEGLSYNGTVYIGKVGGNCYTSPDLVTYTARTPVSGNTFMGGVAVGTRLVALTAYSGNYYLCSSADNGVTWGSVTGTGTPNPVLSVAGGIAFALSPGNNVLGYVTVSSAGVQTGRNFPVSSQWASVAANAAADKWIVINAAASGTPAALYSGDGANWTVSSSYATEAAKLNAFPAAIYSIGSRFVVVAFNGTSFSSIYSDDGGVTWLQGASYGRLADGRSFTAVHRDAVVLDGHLYISAAAGGAAFILSTPDGVTWRTHSDINATASLPGLYKRSGAESFVFNAGSEVAPVMETNVTAQELYYEL</sequence>
<protein>
    <recommendedName>
        <fullName evidence="5">BNR/Asp-box repeat protein</fullName>
    </recommendedName>
</protein>
<dbReference type="AlphaFoldDB" id="A0AAJ2BZV3"/>
<evidence type="ECO:0008006" key="5">
    <source>
        <dbReference type="Google" id="ProtNLM"/>
    </source>
</evidence>
<accession>A0AAJ2BZV3</accession>
<evidence type="ECO:0000313" key="3">
    <source>
        <dbReference type="Proteomes" id="UP001249076"/>
    </source>
</evidence>
<dbReference type="EMBL" id="JAVDTL010000004">
    <property type="protein sequence ID" value="MDR6767470.1"/>
    <property type="molecule type" value="Genomic_DNA"/>
</dbReference>
<gene>
    <name evidence="1" type="ORF">J2W88_002751</name>
    <name evidence="2" type="ORF">J2W93_003539</name>
</gene>
<keyword evidence="3" id="KW-1185">Reference proteome</keyword>
<evidence type="ECO:0000313" key="4">
    <source>
        <dbReference type="Proteomes" id="UP001253458"/>
    </source>
</evidence>
<dbReference type="SUPFAM" id="SSF110296">
    <property type="entry name" value="Oligoxyloglucan reducing end-specific cellobiohydrolase"/>
    <property type="match status" value="1"/>
</dbReference>
<proteinExistence type="predicted"/>
<name>A0AAJ2BZV3_ACIDE</name>
<organism evidence="1 4">
    <name type="scientific">Acidovorax delafieldii</name>
    <name type="common">Pseudomonas delafieldii</name>
    <dbReference type="NCBI Taxonomy" id="47920"/>
    <lineage>
        <taxon>Bacteria</taxon>
        <taxon>Pseudomonadati</taxon>
        <taxon>Pseudomonadota</taxon>
        <taxon>Betaproteobacteria</taxon>
        <taxon>Burkholderiales</taxon>
        <taxon>Comamonadaceae</taxon>
        <taxon>Acidovorax</taxon>
    </lineage>
</organism>
<dbReference type="Proteomes" id="UP001249076">
    <property type="component" value="Unassembled WGS sequence"/>
</dbReference>